<dbReference type="KEGG" id="nmk:CHR53_20355"/>
<dbReference type="EMBL" id="CP022572">
    <property type="protein sequence ID" value="AZU63429.1"/>
    <property type="molecule type" value="Genomic_DNA"/>
</dbReference>
<sequence>MTLNILFLTITIKKRKVSAKEAAHQEMVDKLYEQNRDRQMTIHHFM</sequence>
<proteinExistence type="predicted"/>
<dbReference type="Proteomes" id="UP000282892">
    <property type="component" value="Chromosome"/>
</dbReference>
<dbReference type="RefSeq" id="WP_084797631.1">
    <property type="nucleotide sequence ID" value="NZ_CP022572.1"/>
</dbReference>
<keyword evidence="2" id="KW-1185">Reference proteome</keyword>
<dbReference type="InterPro" id="IPR012655">
    <property type="entry name" value="YrzI"/>
</dbReference>
<accession>A0A3Q9QYN6</accession>
<dbReference type="OrthoDB" id="2974285at2"/>
<dbReference type="AlphaFoldDB" id="A0A3Q9QYN6"/>
<evidence type="ECO:0000313" key="2">
    <source>
        <dbReference type="Proteomes" id="UP000282892"/>
    </source>
</evidence>
<evidence type="ECO:0000313" key="1">
    <source>
        <dbReference type="EMBL" id="AZU63429.1"/>
    </source>
</evidence>
<dbReference type="STRING" id="1193713.GCA_001636315_00926"/>
<name>A0A3Q9QYN6_9BACI</name>
<reference evidence="1 2" key="1">
    <citation type="submission" date="2017-07" db="EMBL/GenBank/DDBJ databases">
        <title>The complete genome sequence of Bacillus mesonae strain H20-5, an efficient strain improving plant abiotic stress resistance.</title>
        <authorList>
            <person name="Kim S.Y."/>
            <person name="Song H."/>
            <person name="Sang M.K."/>
            <person name="Weon H.-Y."/>
            <person name="Song J."/>
        </authorList>
    </citation>
    <scope>NUCLEOTIDE SEQUENCE [LARGE SCALE GENOMIC DNA]</scope>
    <source>
        <strain evidence="1 2">H20-5</strain>
    </source>
</reference>
<gene>
    <name evidence="1" type="ORF">CHR53_20355</name>
</gene>
<protein>
    <submittedName>
        <fullName evidence="1">YrzI family small protein</fullName>
    </submittedName>
</protein>
<dbReference type="Pfam" id="PF09501">
    <property type="entry name" value="Bac_small_YrzI"/>
    <property type="match status" value="1"/>
</dbReference>
<organism evidence="1 2">
    <name type="scientific">Neobacillus mesonae</name>
    <dbReference type="NCBI Taxonomy" id="1193713"/>
    <lineage>
        <taxon>Bacteria</taxon>
        <taxon>Bacillati</taxon>
        <taxon>Bacillota</taxon>
        <taxon>Bacilli</taxon>
        <taxon>Bacillales</taxon>
        <taxon>Bacillaceae</taxon>
        <taxon>Neobacillus</taxon>
    </lineage>
</organism>